<keyword evidence="3" id="KW-0238">DNA-binding</keyword>
<gene>
    <name evidence="6" type="primary">ccpA_2</name>
    <name evidence="6" type="ORF">CLCOL_21840</name>
</gene>
<evidence type="ECO:0000313" key="6">
    <source>
        <dbReference type="EMBL" id="KYH28231.1"/>
    </source>
</evidence>
<dbReference type="EMBL" id="LTBB01000012">
    <property type="protein sequence ID" value="KYH28231.1"/>
    <property type="molecule type" value="Genomic_DNA"/>
</dbReference>
<evidence type="ECO:0000259" key="5">
    <source>
        <dbReference type="PROSITE" id="PS50932"/>
    </source>
</evidence>
<dbReference type="PRINTS" id="PR00036">
    <property type="entry name" value="HTHLACI"/>
</dbReference>
<dbReference type="PROSITE" id="PS00356">
    <property type="entry name" value="HTH_LACI_1"/>
    <property type="match status" value="1"/>
</dbReference>
<organism evidence="6 7">
    <name type="scientific">Clostridium colicanis DSM 13634</name>
    <dbReference type="NCBI Taxonomy" id="1121305"/>
    <lineage>
        <taxon>Bacteria</taxon>
        <taxon>Bacillati</taxon>
        <taxon>Bacillota</taxon>
        <taxon>Clostridia</taxon>
        <taxon>Eubacteriales</taxon>
        <taxon>Clostridiaceae</taxon>
        <taxon>Clostridium</taxon>
    </lineage>
</organism>
<dbReference type="PANTHER" id="PTHR30146">
    <property type="entry name" value="LACI-RELATED TRANSCRIPTIONAL REPRESSOR"/>
    <property type="match status" value="1"/>
</dbReference>
<dbReference type="FunFam" id="1.10.260.40:FF:000002">
    <property type="entry name" value="HTH-type transcriptional repressor PurR"/>
    <property type="match status" value="1"/>
</dbReference>
<name>A0A151AKS7_9CLOT</name>
<dbReference type="STRING" id="1121305.CLCOL_21840"/>
<dbReference type="GO" id="GO:0003700">
    <property type="term" value="F:DNA-binding transcription factor activity"/>
    <property type="evidence" value="ECO:0007669"/>
    <property type="project" value="TreeGrafter"/>
</dbReference>
<keyword evidence="7" id="KW-1185">Reference proteome</keyword>
<evidence type="ECO:0000313" key="7">
    <source>
        <dbReference type="Proteomes" id="UP000075374"/>
    </source>
</evidence>
<dbReference type="InterPro" id="IPR001761">
    <property type="entry name" value="Peripla_BP/Lac1_sug-bd_dom"/>
</dbReference>
<evidence type="ECO:0000256" key="2">
    <source>
        <dbReference type="ARBA" id="ARBA00023015"/>
    </source>
</evidence>
<keyword evidence="1" id="KW-0678">Repressor</keyword>
<dbReference type="Pfam" id="PF00356">
    <property type="entry name" value="LacI"/>
    <property type="match status" value="1"/>
</dbReference>
<reference evidence="6 7" key="1">
    <citation type="submission" date="2016-02" db="EMBL/GenBank/DDBJ databases">
        <title>Genome sequence of Clostridium colicanis DSM 13634.</title>
        <authorList>
            <person name="Poehlein A."/>
            <person name="Daniel R."/>
        </authorList>
    </citation>
    <scope>NUCLEOTIDE SEQUENCE [LARGE SCALE GENOMIC DNA]</scope>
    <source>
        <strain evidence="6 7">DSM 13634</strain>
    </source>
</reference>
<keyword evidence="4" id="KW-0804">Transcription</keyword>
<evidence type="ECO:0000256" key="4">
    <source>
        <dbReference type="ARBA" id="ARBA00023163"/>
    </source>
</evidence>
<comment type="caution">
    <text evidence="6">The sequence shown here is derived from an EMBL/GenBank/DDBJ whole genome shotgun (WGS) entry which is preliminary data.</text>
</comment>
<evidence type="ECO:0000256" key="3">
    <source>
        <dbReference type="ARBA" id="ARBA00023125"/>
    </source>
</evidence>
<accession>A0A151AKS7</accession>
<dbReference type="InterPro" id="IPR010982">
    <property type="entry name" value="Lambda_DNA-bd_dom_sf"/>
</dbReference>
<sequence>MAVTISDIAREAGVSQATVSRVLNKSGYVKEETREKILEVMKRLNYSPSAIARSLSTNRTNTIGVVVPDINNPFFGEVIKGISEVADKHGLNIILCDTDESIQKEVKALKVLKEQRIQGVIITPSSAEDEFNSEYLNVLENIGIPVVLIDGHVKYSNFSGVFADNIKGAFDGVEALIKNGHKKIAIITGRMNSRPAQDRLLGYKKALAMNNIPVEDKYIFIGDYKQSGGYNITKNILKMEDRPTAIFVSSNMMTLGCVQALMEEKIKIPEDMAVIGFDNVEILNIAGLNISYINGPNKEMGKKGMELLLNILNNKDNGETKTIILPTELVLNGSEKKISFTDKS</sequence>
<dbReference type="PANTHER" id="PTHR30146:SF148">
    <property type="entry name" value="HTH-TYPE TRANSCRIPTIONAL REPRESSOR PURR-RELATED"/>
    <property type="match status" value="1"/>
</dbReference>
<dbReference type="CDD" id="cd06267">
    <property type="entry name" value="PBP1_LacI_sugar_binding-like"/>
    <property type="match status" value="1"/>
</dbReference>
<dbReference type="RefSeq" id="WP_061858985.1">
    <property type="nucleotide sequence ID" value="NZ_LTBB01000012.1"/>
</dbReference>
<dbReference type="SMART" id="SM00354">
    <property type="entry name" value="HTH_LACI"/>
    <property type="match status" value="1"/>
</dbReference>
<dbReference type="SUPFAM" id="SSF47413">
    <property type="entry name" value="lambda repressor-like DNA-binding domains"/>
    <property type="match status" value="1"/>
</dbReference>
<evidence type="ECO:0000256" key="1">
    <source>
        <dbReference type="ARBA" id="ARBA00022491"/>
    </source>
</evidence>
<keyword evidence="2" id="KW-0805">Transcription regulation</keyword>
<dbReference type="Pfam" id="PF00532">
    <property type="entry name" value="Peripla_BP_1"/>
    <property type="match status" value="1"/>
</dbReference>
<dbReference type="AlphaFoldDB" id="A0A151AKS7"/>
<dbReference type="InterPro" id="IPR000843">
    <property type="entry name" value="HTH_LacI"/>
</dbReference>
<feature type="domain" description="HTH lacI-type" evidence="5">
    <location>
        <begin position="3"/>
        <end position="57"/>
    </location>
</feature>
<dbReference type="PATRIC" id="fig|1121305.3.peg.2186"/>
<protein>
    <submittedName>
        <fullName evidence="6">Catabolite control protein A</fullName>
    </submittedName>
</protein>
<dbReference type="PROSITE" id="PS50932">
    <property type="entry name" value="HTH_LACI_2"/>
    <property type="match status" value="1"/>
</dbReference>
<dbReference type="Gene3D" id="1.10.260.40">
    <property type="entry name" value="lambda repressor-like DNA-binding domains"/>
    <property type="match status" value="1"/>
</dbReference>
<proteinExistence type="predicted"/>
<dbReference type="GO" id="GO:0000976">
    <property type="term" value="F:transcription cis-regulatory region binding"/>
    <property type="evidence" value="ECO:0007669"/>
    <property type="project" value="TreeGrafter"/>
</dbReference>
<dbReference type="SUPFAM" id="SSF53822">
    <property type="entry name" value="Periplasmic binding protein-like I"/>
    <property type="match status" value="1"/>
</dbReference>
<dbReference type="InterPro" id="IPR028082">
    <property type="entry name" value="Peripla_BP_I"/>
</dbReference>
<dbReference type="Proteomes" id="UP000075374">
    <property type="component" value="Unassembled WGS sequence"/>
</dbReference>
<dbReference type="CDD" id="cd01392">
    <property type="entry name" value="HTH_LacI"/>
    <property type="match status" value="1"/>
</dbReference>
<dbReference type="Gene3D" id="3.40.50.2300">
    <property type="match status" value="2"/>
</dbReference>